<keyword evidence="1" id="KW-1133">Transmembrane helix</keyword>
<protein>
    <submittedName>
        <fullName evidence="2">DUF4293 domain-containing protein</fullName>
    </submittedName>
</protein>
<keyword evidence="1" id="KW-0812">Transmembrane</keyword>
<accession>A0ABS0ED32</accession>
<dbReference type="Pfam" id="PF14126">
    <property type="entry name" value="DUF4293"/>
    <property type="match status" value="1"/>
</dbReference>
<dbReference type="Proteomes" id="UP000611215">
    <property type="component" value="Unassembled WGS sequence"/>
</dbReference>
<feature type="transmembrane region" description="Helical" evidence="1">
    <location>
        <begin position="73"/>
        <end position="90"/>
    </location>
</feature>
<keyword evidence="1" id="KW-0472">Membrane</keyword>
<proteinExistence type="predicted"/>
<dbReference type="InterPro" id="IPR025635">
    <property type="entry name" value="DUF4293"/>
</dbReference>
<comment type="caution">
    <text evidence="2">The sequence shown here is derived from an EMBL/GenBank/DDBJ whole genome shotgun (WGS) entry which is preliminary data.</text>
</comment>
<evidence type="ECO:0000313" key="2">
    <source>
        <dbReference type="EMBL" id="MBF8148357.1"/>
    </source>
</evidence>
<organism evidence="2 3">
    <name type="scientific">Winogradskyella marina</name>
    <dbReference type="NCBI Taxonomy" id="2785530"/>
    <lineage>
        <taxon>Bacteria</taxon>
        <taxon>Pseudomonadati</taxon>
        <taxon>Bacteroidota</taxon>
        <taxon>Flavobacteriia</taxon>
        <taxon>Flavobacteriales</taxon>
        <taxon>Flavobacteriaceae</taxon>
        <taxon>Winogradskyella</taxon>
    </lineage>
</organism>
<sequence>MIQRIQTLYLFLAAVISAGLIFVFHLWTNNDDVKIYALDNYLYLGLFLGSALLSLASIFRFKDRKSQFILGRLNIVLNFILLGIFVYQSLNLSGEINVSEKGIGILLPIFSIVCLVLANKAIKKDEELVKSVDRLR</sequence>
<reference evidence="2 3" key="1">
    <citation type="submission" date="2020-11" db="EMBL/GenBank/DDBJ databases">
        <title>Winogradskyella marina sp. nov., isolated from marine sediment.</title>
        <authorList>
            <person name="Bo J."/>
            <person name="Wang S."/>
            <person name="Song X."/>
            <person name="Du Z."/>
        </authorList>
    </citation>
    <scope>NUCLEOTIDE SEQUENCE [LARGE SCALE GENOMIC DNA]</scope>
    <source>
        <strain evidence="2 3">F6397</strain>
    </source>
</reference>
<dbReference type="RefSeq" id="WP_195869646.1">
    <property type="nucleotide sequence ID" value="NZ_JADOET010000001.1"/>
</dbReference>
<dbReference type="EMBL" id="JADOET010000001">
    <property type="protein sequence ID" value="MBF8148357.1"/>
    <property type="molecule type" value="Genomic_DNA"/>
</dbReference>
<gene>
    <name evidence="2" type="ORF">ITJ86_00520</name>
</gene>
<feature type="transmembrane region" description="Helical" evidence="1">
    <location>
        <begin position="7"/>
        <end position="28"/>
    </location>
</feature>
<keyword evidence="3" id="KW-1185">Reference proteome</keyword>
<name>A0ABS0ED32_9FLAO</name>
<evidence type="ECO:0000256" key="1">
    <source>
        <dbReference type="SAM" id="Phobius"/>
    </source>
</evidence>
<evidence type="ECO:0000313" key="3">
    <source>
        <dbReference type="Proteomes" id="UP000611215"/>
    </source>
</evidence>
<feature type="transmembrane region" description="Helical" evidence="1">
    <location>
        <begin position="40"/>
        <end position="61"/>
    </location>
</feature>
<feature type="transmembrane region" description="Helical" evidence="1">
    <location>
        <begin position="102"/>
        <end position="122"/>
    </location>
</feature>